<dbReference type="EMBL" id="JANPWB010000011">
    <property type="protein sequence ID" value="KAJ1124598.1"/>
    <property type="molecule type" value="Genomic_DNA"/>
</dbReference>
<dbReference type="AlphaFoldDB" id="A0AAV7P8G1"/>
<organism evidence="1 2">
    <name type="scientific">Pleurodeles waltl</name>
    <name type="common">Iberian ribbed newt</name>
    <dbReference type="NCBI Taxonomy" id="8319"/>
    <lineage>
        <taxon>Eukaryota</taxon>
        <taxon>Metazoa</taxon>
        <taxon>Chordata</taxon>
        <taxon>Craniata</taxon>
        <taxon>Vertebrata</taxon>
        <taxon>Euteleostomi</taxon>
        <taxon>Amphibia</taxon>
        <taxon>Batrachia</taxon>
        <taxon>Caudata</taxon>
        <taxon>Salamandroidea</taxon>
        <taxon>Salamandridae</taxon>
        <taxon>Pleurodelinae</taxon>
        <taxon>Pleurodeles</taxon>
    </lineage>
</organism>
<keyword evidence="2" id="KW-1185">Reference proteome</keyword>
<protein>
    <submittedName>
        <fullName evidence="1">Uncharacterized protein</fullName>
    </submittedName>
</protein>
<evidence type="ECO:0000313" key="1">
    <source>
        <dbReference type="EMBL" id="KAJ1124598.1"/>
    </source>
</evidence>
<sequence>MRGVDWRSPRRRRLLDSFQGLARCQSQHGRITPLARVRRLPDPRDERVTTHDEPAGDTVELAWCEPAKECQQTRDPADRGTGWAQGSAMASMKSDCQCMGNRHWGAAWGQTPRTDVDASRGSENEGQCLDARRVAGYHVLSTRT</sequence>
<dbReference type="Proteomes" id="UP001066276">
    <property type="component" value="Chromosome 7"/>
</dbReference>
<name>A0AAV7P8G1_PLEWA</name>
<proteinExistence type="predicted"/>
<comment type="caution">
    <text evidence="1">The sequence shown here is derived from an EMBL/GenBank/DDBJ whole genome shotgun (WGS) entry which is preliminary data.</text>
</comment>
<evidence type="ECO:0000313" key="2">
    <source>
        <dbReference type="Proteomes" id="UP001066276"/>
    </source>
</evidence>
<accession>A0AAV7P8G1</accession>
<reference evidence="1" key="1">
    <citation type="journal article" date="2022" name="bioRxiv">
        <title>Sequencing and chromosome-scale assembly of the giantPleurodeles waltlgenome.</title>
        <authorList>
            <person name="Brown T."/>
            <person name="Elewa A."/>
            <person name="Iarovenko S."/>
            <person name="Subramanian E."/>
            <person name="Araus A.J."/>
            <person name="Petzold A."/>
            <person name="Susuki M."/>
            <person name="Suzuki K.-i.T."/>
            <person name="Hayashi T."/>
            <person name="Toyoda A."/>
            <person name="Oliveira C."/>
            <person name="Osipova E."/>
            <person name="Leigh N.D."/>
            <person name="Simon A."/>
            <person name="Yun M.H."/>
        </authorList>
    </citation>
    <scope>NUCLEOTIDE SEQUENCE</scope>
    <source>
        <strain evidence="1">20211129_DDA</strain>
        <tissue evidence="1">Liver</tissue>
    </source>
</reference>
<gene>
    <name evidence="1" type="ORF">NDU88_003047</name>
</gene>